<feature type="non-terminal residue" evidence="5">
    <location>
        <position position="1"/>
    </location>
</feature>
<dbReference type="VEuPathDB" id="FungiDB:VP01_2031g2"/>
<dbReference type="OrthoDB" id="2649667at2759"/>
<feature type="region of interest" description="Disordered" evidence="3">
    <location>
        <begin position="121"/>
        <end position="148"/>
    </location>
</feature>
<feature type="domain" description="DDE Tnp4" evidence="4">
    <location>
        <begin position="16"/>
        <end position="114"/>
    </location>
</feature>
<reference evidence="5 6" key="1">
    <citation type="submission" date="2015-08" db="EMBL/GenBank/DDBJ databases">
        <title>Next Generation Sequencing and Analysis of the Genome of Puccinia sorghi L Schw, the Causal Agent of Maize Common Rust.</title>
        <authorList>
            <person name="Rochi L."/>
            <person name="Burguener G."/>
            <person name="Darino M."/>
            <person name="Turjanski A."/>
            <person name="Kreff E."/>
            <person name="Dieguez M.J."/>
            <person name="Sacco F."/>
        </authorList>
    </citation>
    <scope>NUCLEOTIDE SEQUENCE [LARGE SCALE GENOMIC DNA]</scope>
    <source>
        <strain evidence="5 6">RO10H11247</strain>
    </source>
</reference>
<comment type="caution">
    <text evidence="5">The sequence shown here is derived from an EMBL/GenBank/DDBJ whole genome shotgun (WGS) entry which is preliminary data.</text>
</comment>
<evidence type="ECO:0000259" key="4">
    <source>
        <dbReference type="Pfam" id="PF13359"/>
    </source>
</evidence>
<evidence type="ECO:0000256" key="2">
    <source>
        <dbReference type="ARBA" id="ARBA00022723"/>
    </source>
</evidence>
<evidence type="ECO:0000256" key="1">
    <source>
        <dbReference type="ARBA" id="ARBA00001968"/>
    </source>
</evidence>
<feature type="compositionally biased region" description="Polar residues" evidence="3">
    <location>
        <begin position="135"/>
        <end position="148"/>
    </location>
</feature>
<protein>
    <recommendedName>
        <fullName evidence="4">DDE Tnp4 domain-containing protein</fullName>
    </recommendedName>
</protein>
<organism evidence="5 6">
    <name type="scientific">Puccinia sorghi</name>
    <dbReference type="NCBI Taxonomy" id="27349"/>
    <lineage>
        <taxon>Eukaryota</taxon>
        <taxon>Fungi</taxon>
        <taxon>Dikarya</taxon>
        <taxon>Basidiomycota</taxon>
        <taxon>Pucciniomycotina</taxon>
        <taxon>Pucciniomycetes</taxon>
        <taxon>Pucciniales</taxon>
        <taxon>Pucciniaceae</taxon>
        <taxon>Puccinia</taxon>
    </lineage>
</organism>
<comment type="cofactor">
    <cofactor evidence="1">
        <name>a divalent metal cation</name>
        <dbReference type="ChEBI" id="CHEBI:60240"/>
    </cofactor>
</comment>
<dbReference type="Pfam" id="PF13359">
    <property type="entry name" value="DDE_Tnp_4"/>
    <property type="match status" value="1"/>
</dbReference>
<name>A0A0L6VCX0_9BASI</name>
<dbReference type="GO" id="GO:0046872">
    <property type="term" value="F:metal ion binding"/>
    <property type="evidence" value="ECO:0007669"/>
    <property type="project" value="UniProtKB-KW"/>
</dbReference>
<keyword evidence="6" id="KW-1185">Reference proteome</keyword>
<keyword evidence="2" id="KW-0479">Metal-binding</keyword>
<gene>
    <name evidence="5" type="ORF">VP01_2031g2</name>
</gene>
<dbReference type="Proteomes" id="UP000037035">
    <property type="component" value="Unassembled WGS sequence"/>
</dbReference>
<dbReference type="EMBL" id="LAVV01006873">
    <property type="protein sequence ID" value="KNZ57955.1"/>
    <property type="molecule type" value="Genomic_DNA"/>
</dbReference>
<accession>A0A0L6VCX0</accession>
<evidence type="ECO:0000313" key="5">
    <source>
        <dbReference type="EMBL" id="KNZ57955.1"/>
    </source>
</evidence>
<sequence length="148" mass="17067">RSCLTVMLSPPLLQCKVLIGYSISKKKFTSDVAGYPGSCHNSYVFSNMQIAQKPEKFFDQNQFLLEDSAYASDWFTLPAYKGKELLDHQNMKDTIKWIISCVVHNLLVDLKDQWNELYEEDEPVSDPVAEDDIENSNNSWDTWHLTPN</sequence>
<dbReference type="AlphaFoldDB" id="A0A0L6VCX0"/>
<evidence type="ECO:0000256" key="3">
    <source>
        <dbReference type="SAM" id="MobiDB-lite"/>
    </source>
</evidence>
<proteinExistence type="predicted"/>
<feature type="compositionally biased region" description="Acidic residues" evidence="3">
    <location>
        <begin position="121"/>
        <end position="134"/>
    </location>
</feature>
<dbReference type="InterPro" id="IPR027806">
    <property type="entry name" value="HARBI1_dom"/>
</dbReference>
<evidence type="ECO:0000313" key="6">
    <source>
        <dbReference type="Proteomes" id="UP000037035"/>
    </source>
</evidence>